<keyword evidence="2" id="KW-0509">mRNA transport</keyword>
<reference evidence="8 9" key="1">
    <citation type="submission" date="2024-03" db="EMBL/GenBank/DDBJ databases">
        <title>The Acrasis kona genome and developmental transcriptomes reveal deep origins of eukaryotic multicellular pathways.</title>
        <authorList>
            <person name="Sheikh S."/>
            <person name="Fu C.-J."/>
            <person name="Brown M.W."/>
            <person name="Baldauf S.L."/>
        </authorList>
    </citation>
    <scope>NUCLEOTIDE SEQUENCE [LARGE SCALE GENOMIC DNA]</scope>
    <source>
        <strain evidence="8 9">ATCC MYA-3509</strain>
    </source>
</reference>
<dbReference type="GO" id="GO:0031080">
    <property type="term" value="C:nuclear pore outer ring"/>
    <property type="evidence" value="ECO:0007669"/>
    <property type="project" value="TreeGrafter"/>
</dbReference>
<dbReference type="GO" id="GO:0006406">
    <property type="term" value="P:mRNA export from nucleus"/>
    <property type="evidence" value="ECO:0007669"/>
    <property type="project" value="TreeGrafter"/>
</dbReference>
<dbReference type="AlphaFoldDB" id="A0AAW2YRZ8"/>
<evidence type="ECO:0000256" key="1">
    <source>
        <dbReference type="ARBA" id="ARBA00022448"/>
    </source>
</evidence>
<evidence type="ECO:0000313" key="9">
    <source>
        <dbReference type="Proteomes" id="UP001431209"/>
    </source>
</evidence>
<comment type="subunit">
    <text evidence="7">Part of the nuclear pore complex (NPC).</text>
</comment>
<evidence type="ECO:0000256" key="3">
    <source>
        <dbReference type="ARBA" id="ARBA00022927"/>
    </source>
</evidence>
<comment type="similarity">
    <text evidence="7">Belongs to the nucleoporin Nup84/Nup107 family.</text>
</comment>
<accession>A0AAW2YRZ8</accession>
<evidence type="ECO:0000256" key="4">
    <source>
        <dbReference type="ARBA" id="ARBA00023010"/>
    </source>
</evidence>
<evidence type="ECO:0000256" key="2">
    <source>
        <dbReference type="ARBA" id="ARBA00022816"/>
    </source>
</evidence>
<name>A0AAW2YRZ8_9EUKA</name>
<organism evidence="8 9">
    <name type="scientific">Acrasis kona</name>
    <dbReference type="NCBI Taxonomy" id="1008807"/>
    <lineage>
        <taxon>Eukaryota</taxon>
        <taxon>Discoba</taxon>
        <taxon>Heterolobosea</taxon>
        <taxon>Tetramitia</taxon>
        <taxon>Eutetramitia</taxon>
        <taxon>Acrasidae</taxon>
        <taxon>Acrasis</taxon>
    </lineage>
</organism>
<dbReference type="PANTHER" id="PTHR13003">
    <property type="entry name" value="NUP107-RELATED"/>
    <property type="match status" value="1"/>
</dbReference>
<keyword evidence="7" id="KW-0472">Membrane</keyword>
<dbReference type="Gene3D" id="1.20.190.50">
    <property type="match status" value="1"/>
</dbReference>
<dbReference type="GO" id="GO:0031965">
    <property type="term" value="C:nuclear membrane"/>
    <property type="evidence" value="ECO:0007669"/>
    <property type="project" value="UniProtKB-SubCell"/>
</dbReference>
<dbReference type="PANTHER" id="PTHR13003:SF2">
    <property type="entry name" value="NUCLEAR PORE COMPLEX PROTEIN NUP107"/>
    <property type="match status" value="1"/>
</dbReference>
<keyword evidence="6 7" id="KW-0539">Nucleus</keyword>
<keyword evidence="5 7" id="KW-0906">Nuclear pore complex</keyword>
<sequence length="435" mass="50704">MASIYKCLGMKTHQTTVLDLSDIYNKLKNETPTIRAQSFDTFHQIQQHISLNEMIQLVNLLSQWCDTPDESRARFYEHLVRISTHLVLFIEQYFQCQHSEWSLPTAPMEDILIAYIHYLKSSQQYLLVPYYTRFISNVHIRNKAFAAFIYDLNVDAKMKKKIYKQAAACGLDMNAIIKELITRSLESDRSTLIIQWMDHPDRYVDALVYANILIRDLIRDESKGVEPILDLIRLLPQDIMEVVGDHLQSVMERTGEISDKQVQQRQALHEQASYRKYLSALDTFKQFDAHQPPHQPKWIHAQQDVGMLVPSEGIEYKLQKEAYDNELQSWKQQHAQLARAASEQVKSMLEFVSRADSNEEPAGDYLNNFKQYCIPNGVFMLCRIYQSVGSHSECLDLAEFVADEAYQLYKWFTKKELSKLMFMFGTSEVAMLARQ</sequence>
<dbReference type="EMBL" id="JAOPGA020000603">
    <property type="protein sequence ID" value="KAL0479844.1"/>
    <property type="molecule type" value="Genomic_DNA"/>
</dbReference>
<dbReference type="InterPro" id="IPR007252">
    <property type="entry name" value="Nup84/Nup107"/>
</dbReference>
<proteinExistence type="inferred from homology"/>
<evidence type="ECO:0000256" key="5">
    <source>
        <dbReference type="ARBA" id="ARBA00023132"/>
    </source>
</evidence>
<evidence type="ECO:0000256" key="7">
    <source>
        <dbReference type="RuleBase" id="RU365072"/>
    </source>
</evidence>
<keyword evidence="9" id="KW-1185">Reference proteome</keyword>
<comment type="subcellular location">
    <subcellularLocation>
        <location evidence="7">Nucleus</location>
        <location evidence="7">Nuclear pore complex</location>
    </subcellularLocation>
    <subcellularLocation>
        <location evidence="7">Nucleus membrane</location>
    </subcellularLocation>
</comment>
<dbReference type="Pfam" id="PF04121">
    <property type="entry name" value="Nup84_Nup100"/>
    <property type="match status" value="1"/>
</dbReference>
<evidence type="ECO:0000313" key="8">
    <source>
        <dbReference type="EMBL" id="KAL0479844.1"/>
    </source>
</evidence>
<comment type="function">
    <text evidence="7">Functions as a component of the nuclear pore complex (NPC).</text>
</comment>
<comment type="caution">
    <text evidence="8">The sequence shown here is derived from an EMBL/GenBank/DDBJ whole genome shotgun (WGS) entry which is preliminary data.</text>
</comment>
<protein>
    <recommendedName>
        <fullName evidence="7">Nuclear pore complex protein</fullName>
    </recommendedName>
</protein>
<dbReference type="Proteomes" id="UP001431209">
    <property type="component" value="Unassembled WGS sequence"/>
</dbReference>
<evidence type="ECO:0000256" key="6">
    <source>
        <dbReference type="ARBA" id="ARBA00023242"/>
    </source>
</evidence>
<keyword evidence="1 7" id="KW-0813">Transport</keyword>
<keyword evidence="3" id="KW-0653">Protein transport</keyword>
<keyword evidence="4 7" id="KW-0811">Translocation</keyword>
<gene>
    <name evidence="8" type="ORF">AKO1_007456</name>
</gene>
<dbReference type="GO" id="GO:0017056">
    <property type="term" value="F:structural constituent of nuclear pore"/>
    <property type="evidence" value="ECO:0007669"/>
    <property type="project" value="UniProtKB-UniRule"/>
</dbReference>
<dbReference type="GO" id="GO:0006606">
    <property type="term" value="P:protein import into nucleus"/>
    <property type="evidence" value="ECO:0007669"/>
    <property type="project" value="TreeGrafter"/>
</dbReference>
<dbReference type="GO" id="GO:0000973">
    <property type="term" value="P:post-transcriptional tethering of RNA polymerase II gene DNA at nuclear periphery"/>
    <property type="evidence" value="ECO:0007669"/>
    <property type="project" value="TreeGrafter"/>
</dbReference>